<dbReference type="PROSITE" id="PS50990">
    <property type="entry name" value="PEPTIDASE_C39"/>
    <property type="match status" value="1"/>
</dbReference>
<keyword evidence="2" id="KW-0813">Transport</keyword>
<comment type="subcellular location">
    <subcellularLocation>
        <location evidence="1">Cell membrane</location>
        <topology evidence="1">Multi-pass membrane protein</topology>
    </subcellularLocation>
</comment>
<accession>A0A2R4C9W9</accession>
<dbReference type="Pfam" id="PF00005">
    <property type="entry name" value="ABC_tran"/>
    <property type="match status" value="1"/>
</dbReference>
<dbReference type="GO" id="GO:0140359">
    <property type="term" value="F:ABC-type transporter activity"/>
    <property type="evidence" value="ECO:0007669"/>
    <property type="project" value="InterPro"/>
</dbReference>
<dbReference type="FunFam" id="3.40.50.300:FF:000299">
    <property type="entry name" value="ABC transporter ATP-binding protein/permease"/>
    <property type="match status" value="1"/>
</dbReference>
<dbReference type="PANTHER" id="PTHR24221:SF606">
    <property type="entry name" value="COLICIN V SECRETION-PROCESSING ATP-BINDING PROTEIN"/>
    <property type="match status" value="1"/>
</dbReference>
<dbReference type="SUPFAM" id="SSF90123">
    <property type="entry name" value="ABC transporter transmembrane region"/>
    <property type="match status" value="1"/>
</dbReference>
<evidence type="ECO:0000256" key="4">
    <source>
        <dbReference type="ARBA" id="ARBA00022692"/>
    </source>
</evidence>
<evidence type="ECO:0000256" key="5">
    <source>
        <dbReference type="ARBA" id="ARBA00022735"/>
    </source>
</evidence>
<keyword evidence="5" id="KW-0354">Hemolysis</keyword>
<keyword evidence="5" id="KW-0204">Cytolysis</keyword>
<name>A0A2R4C9W9_9BURK</name>
<keyword evidence="3" id="KW-1003">Cell membrane</keyword>
<evidence type="ECO:0000256" key="6">
    <source>
        <dbReference type="ARBA" id="ARBA00022741"/>
    </source>
</evidence>
<evidence type="ECO:0000256" key="2">
    <source>
        <dbReference type="ARBA" id="ARBA00022448"/>
    </source>
</evidence>
<evidence type="ECO:0000256" key="11">
    <source>
        <dbReference type="ARBA" id="ARBA00061173"/>
    </source>
</evidence>
<feature type="domain" description="ABC transmembrane type-1" evidence="15">
    <location>
        <begin position="171"/>
        <end position="450"/>
    </location>
</feature>
<keyword evidence="18" id="KW-1185">Reference proteome</keyword>
<evidence type="ECO:0000256" key="3">
    <source>
        <dbReference type="ARBA" id="ARBA00022475"/>
    </source>
</evidence>
<dbReference type="RefSeq" id="WP_107141719.1">
    <property type="nucleotide sequence ID" value="NZ_CP028324.1"/>
</dbReference>
<dbReference type="EMBL" id="CP028324">
    <property type="protein sequence ID" value="AVR96372.1"/>
    <property type="molecule type" value="Genomic_DNA"/>
</dbReference>
<evidence type="ECO:0000256" key="13">
    <source>
        <dbReference type="SAM" id="Phobius"/>
    </source>
</evidence>
<evidence type="ECO:0000256" key="12">
    <source>
        <dbReference type="ARBA" id="ARBA00072252"/>
    </source>
</evidence>
<feature type="transmembrane region" description="Helical" evidence="13">
    <location>
        <begin position="307"/>
        <end position="325"/>
    </location>
</feature>
<dbReference type="Pfam" id="PF03412">
    <property type="entry name" value="Peptidase_C39"/>
    <property type="match status" value="1"/>
</dbReference>
<dbReference type="AlphaFoldDB" id="A0A2R4C9W9"/>
<dbReference type="GO" id="GO:0005886">
    <property type="term" value="C:plasma membrane"/>
    <property type="evidence" value="ECO:0007669"/>
    <property type="project" value="UniProtKB-SubCell"/>
</dbReference>
<dbReference type="CDD" id="cd18567">
    <property type="entry name" value="ABC_6TM_CvaB_RaxB_like"/>
    <property type="match status" value="1"/>
</dbReference>
<evidence type="ECO:0000256" key="7">
    <source>
        <dbReference type="ARBA" id="ARBA00022840"/>
    </source>
</evidence>
<feature type="domain" description="Peptidase C39" evidence="16">
    <location>
        <begin position="18"/>
        <end position="137"/>
    </location>
</feature>
<dbReference type="GO" id="GO:0031640">
    <property type="term" value="P:killing of cells of another organism"/>
    <property type="evidence" value="ECO:0007669"/>
    <property type="project" value="UniProtKB-KW"/>
</dbReference>
<keyword evidence="6" id="KW-0547">Nucleotide-binding</keyword>
<dbReference type="Proteomes" id="UP000240505">
    <property type="component" value="Chromosome"/>
</dbReference>
<feature type="domain" description="ABC transporter" evidence="14">
    <location>
        <begin position="485"/>
        <end position="718"/>
    </location>
</feature>
<dbReference type="InterPro" id="IPR036640">
    <property type="entry name" value="ABC1_TM_sf"/>
</dbReference>
<evidence type="ECO:0000256" key="9">
    <source>
        <dbReference type="ARBA" id="ARBA00023136"/>
    </source>
</evidence>
<dbReference type="SUPFAM" id="SSF52540">
    <property type="entry name" value="P-loop containing nucleoside triphosphate hydrolases"/>
    <property type="match status" value="1"/>
</dbReference>
<keyword evidence="8 13" id="KW-1133">Transmembrane helix</keyword>
<dbReference type="Gene3D" id="3.90.70.10">
    <property type="entry name" value="Cysteine proteinases"/>
    <property type="match status" value="1"/>
</dbReference>
<dbReference type="InterPro" id="IPR033838">
    <property type="entry name" value="CvaB_peptidase"/>
</dbReference>
<reference evidence="17 18" key="1">
    <citation type="submission" date="2018-03" db="EMBL/GenBank/DDBJ databases">
        <title>Massilia armeniaca sp. nov., isolated from desert soil.</title>
        <authorList>
            <person name="Huang H."/>
            <person name="Ren M."/>
        </authorList>
    </citation>
    <scope>NUCLEOTIDE SEQUENCE [LARGE SCALE GENOMIC DNA]</scope>
    <source>
        <strain evidence="17 18">ZMN-3</strain>
    </source>
</reference>
<dbReference type="CDD" id="cd02419">
    <property type="entry name" value="Peptidase_C39C"/>
    <property type="match status" value="1"/>
</dbReference>
<feature type="transmembrane region" description="Helical" evidence="13">
    <location>
        <begin position="167"/>
        <end position="184"/>
    </location>
</feature>
<proteinExistence type="inferred from homology"/>
<dbReference type="InterPro" id="IPR005074">
    <property type="entry name" value="Peptidase_C39"/>
</dbReference>
<comment type="function">
    <text evidence="10">Involved in the export of calmodulin-sensitive adenylate cyclase-hemolysin (cyclolysin).</text>
</comment>
<dbReference type="InterPro" id="IPR011527">
    <property type="entry name" value="ABC1_TM_dom"/>
</dbReference>
<evidence type="ECO:0000313" key="17">
    <source>
        <dbReference type="EMBL" id="AVR96372.1"/>
    </source>
</evidence>
<feature type="transmembrane region" description="Helical" evidence="13">
    <location>
        <begin position="283"/>
        <end position="301"/>
    </location>
</feature>
<evidence type="ECO:0000259" key="15">
    <source>
        <dbReference type="PROSITE" id="PS50929"/>
    </source>
</evidence>
<keyword evidence="9 13" id="KW-0472">Membrane</keyword>
<dbReference type="PROSITE" id="PS00211">
    <property type="entry name" value="ABC_TRANSPORTER_1"/>
    <property type="match status" value="1"/>
</dbReference>
<evidence type="ECO:0000313" key="18">
    <source>
        <dbReference type="Proteomes" id="UP000240505"/>
    </source>
</evidence>
<gene>
    <name evidence="17" type="ORF">C9I28_12155</name>
</gene>
<dbReference type="Pfam" id="PF00664">
    <property type="entry name" value="ABC_membrane"/>
    <property type="match status" value="1"/>
</dbReference>
<evidence type="ECO:0000259" key="14">
    <source>
        <dbReference type="PROSITE" id="PS50893"/>
    </source>
</evidence>
<dbReference type="PANTHER" id="PTHR24221">
    <property type="entry name" value="ATP-BINDING CASSETTE SUB-FAMILY B"/>
    <property type="match status" value="1"/>
</dbReference>
<protein>
    <recommendedName>
        <fullName evidence="12">Cyclolysin secretion/processing ATP-binding protein CyaB</fullName>
    </recommendedName>
</protein>
<dbReference type="Gene3D" id="1.20.1560.10">
    <property type="entry name" value="ABC transporter type 1, transmembrane domain"/>
    <property type="match status" value="1"/>
</dbReference>
<sequence>MLDRLHFHASKKVVPILQSEASECGLACIAMLNNYHGHHIDLRTLRQRFPISLKGASLSILMKVADRLQLTARAVRLEVEELQELKLPCILHWSLNHFVVLERVSGNTITICDPAHGRRKLRMSEVNECFTGVALELWPSPAFETNDPLPELKLNDLIGRLTGIRRSLTQVLILAGLLEIFGLLSPRLMQWTVDDVIVSADTDLLTTLIVGFGLLLVAQQFISVCRAWVLMYMSTNLSIQWRSNVFGHLLSLPTQYFERRHVGDVVSRFGSVDSIHQTLTSSFFAIALDGLMGLATLALMFLYSPQLAGVTVLAMLLYGVGRALWYRPLRLATQEQIVRAAKTQSHFLETVRGIRAIQLFQRRDERRSAWLSLLIAQVNSGLRTQKMQLVYQQFNALIFGAENLAVIWLGANMVMEGQFTVGMLVAYASYKSSFTSRSSNLIDKWFEVKLLYLQGQRLADIVMTAPDQATEDEGSERRSIEDGSIRLRGVEYRYAHGEPTVLNGITLDIQAGESVAIVGVSGCGKTTLLQLLLGILKPTQGEIVVGGVPLDQRGVMAARRATGTVMQDDVLFAGSIADNINFFDPNPDQALVEQCAHAASIHAEIIAMPMGYQTLVGDMGTVLSGGQKQRVLIARALYKKPQILILDEATSHMDVAGEARINAAIKALNITRVIVAHRPQTIASADRVIVLSNGRVIKDGPPSARDSAYAEPSPDMQLVEVA</sequence>
<keyword evidence="7" id="KW-0067">ATP-binding</keyword>
<dbReference type="KEGG" id="masz:C9I28_12155"/>
<comment type="similarity">
    <text evidence="11">Belongs to the ABC transporter superfamily. Cyclolysin exporter (TC 3.A.1.109.2) family.</text>
</comment>
<dbReference type="PROSITE" id="PS50929">
    <property type="entry name" value="ABC_TM1F"/>
    <property type="match status" value="1"/>
</dbReference>
<evidence type="ECO:0000259" key="16">
    <source>
        <dbReference type="PROSITE" id="PS50990"/>
    </source>
</evidence>
<evidence type="ECO:0000256" key="1">
    <source>
        <dbReference type="ARBA" id="ARBA00004651"/>
    </source>
</evidence>
<dbReference type="OrthoDB" id="8554730at2"/>
<keyword evidence="4 13" id="KW-0812">Transmembrane</keyword>
<dbReference type="SMART" id="SM00382">
    <property type="entry name" value="AAA"/>
    <property type="match status" value="1"/>
</dbReference>
<dbReference type="GO" id="GO:0005524">
    <property type="term" value="F:ATP binding"/>
    <property type="evidence" value="ECO:0007669"/>
    <property type="project" value="UniProtKB-KW"/>
</dbReference>
<dbReference type="InterPro" id="IPR003439">
    <property type="entry name" value="ABC_transporter-like_ATP-bd"/>
</dbReference>
<dbReference type="InterPro" id="IPR017871">
    <property type="entry name" value="ABC_transporter-like_CS"/>
</dbReference>
<dbReference type="PROSITE" id="PS50893">
    <property type="entry name" value="ABC_TRANSPORTER_2"/>
    <property type="match status" value="1"/>
</dbReference>
<dbReference type="GO" id="GO:0034040">
    <property type="term" value="F:ATPase-coupled lipid transmembrane transporter activity"/>
    <property type="evidence" value="ECO:0007669"/>
    <property type="project" value="TreeGrafter"/>
</dbReference>
<dbReference type="GO" id="GO:0016887">
    <property type="term" value="F:ATP hydrolysis activity"/>
    <property type="evidence" value="ECO:0007669"/>
    <property type="project" value="InterPro"/>
</dbReference>
<dbReference type="InterPro" id="IPR003593">
    <property type="entry name" value="AAA+_ATPase"/>
</dbReference>
<dbReference type="InterPro" id="IPR039421">
    <property type="entry name" value="Type_1_exporter"/>
</dbReference>
<dbReference type="GO" id="GO:0008234">
    <property type="term" value="F:cysteine-type peptidase activity"/>
    <property type="evidence" value="ECO:0007669"/>
    <property type="project" value="InterPro"/>
</dbReference>
<dbReference type="Gene3D" id="3.40.50.300">
    <property type="entry name" value="P-loop containing nucleotide triphosphate hydrolases"/>
    <property type="match status" value="1"/>
</dbReference>
<organism evidence="17 18">
    <name type="scientific">Pseudoduganella armeniaca</name>
    <dbReference type="NCBI Taxonomy" id="2072590"/>
    <lineage>
        <taxon>Bacteria</taxon>
        <taxon>Pseudomonadati</taxon>
        <taxon>Pseudomonadota</taxon>
        <taxon>Betaproteobacteria</taxon>
        <taxon>Burkholderiales</taxon>
        <taxon>Oxalobacteraceae</taxon>
        <taxon>Telluria group</taxon>
        <taxon>Pseudoduganella</taxon>
    </lineage>
</organism>
<evidence type="ECO:0000256" key="10">
    <source>
        <dbReference type="ARBA" id="ARBA00055355"/>
    </source>
</evidence>
<dbReference type="InterPro" id="IPR027417">
    <property type="entry name" value="P-loop_NTPase"/>
</dbReference>
<dbReference type="GO" id="GO:0006508">
    <property type="term" value="P:proteolysis"/>
    <property type="evidence" value="ECO:0007669"/>
    <property type="project" value="InterPro"/>
</dbReference>
<feature type="transmembrane region" description="Helical" evidence="13">
    <location>
        <begin position="204"/>
        <end position="229"/>
    </location>
</feature>
<evidence type="ECO:0000256" key="8">
    <source>
        <dbReference type="ARBA" id="ARBA00022989"/>
    </source>
</evidence>